<dbReference type="Proteomes" id="UP001516023">
    <property type="component" value="Unassembled WGS sequence"/>
</dbReference>
<dbReference type="Gene3D" id="3.30.200.20">
    <property type="entry name" value="Phosphorylase Kinase, domain 1"/>
    <property type="match status" value="1"/>
</dbReference>
<dbReference type="Pfam" id="PF00069">
    <property type="entry name" value="Pkinase"/>
    <property type="match status" value="1"/>
</dbReference>
<keyword evidence="3" id="KW-0723">Serine/threonine-protein kinase</keyword>
<proteinExistence type="inferred from homology"/>
<keyword evidence="4" id="KW-0808">Transferase</keyword>
<dbReference type="FunFam" id="1.10.238.10:FF:000178">
    <property type="entry name" value="Calmodulin-2 A"/>
    <property type="match status" value="1"/>
</dbReference>
<dbReference type="PROSITE" id="PS50222">
    <property type="entry name" value="EF_HAND_2"/>
    <property type="match status" value="2"/>
</dbReference>
<evidence type="ECO:0000313" key="14">
    <source>
        <dbReference type="Proteomes" id="UP001516023"/>
    </source>
</evidence>
<name>A0ABD3NCT2_9STRA</name>
<dbReference type="PROSITE" id="PS50011">
    <property type="entry name" value="PROTEIN_KINASE_DOM"/>
    <property type="match status" value="1"/>
</dbReference>
<evidence type="ECO:0000256" key="3">
    <source>
        <dbReference type="ARBA" id="ARBA00022527"/>
    </source>
</evidence>
<keyword evidence="5" id="KW-0677">Repeat</keyword>
<dbReference type="CDD" id="cd05117">
    <property type="entry name" value="STKc_CAMK"/>
    <property type="match status" value="1"/>
</dbReference>
<dbReference type="SMART" id="SM00220">
    <property type="entry name" value="S_TKc"/>
    <property type="match status" value="1"/>
</dbReference>
<dbReference type="InterPro" id="IPR050205">
    <property type="entry name" value="CDPK_Ser/Thr_kinases"/>
</dbReference>
<dbReference type="InterPro" id="IPR008271">
    <property type="entry name" value="Ser/Thr_kinase_AS"/>
</dbReference>
<feature type="domain" description="EF-hand" evidence="12">
    <location>
        <begin position="658"/>
        <end position="693"/>
    </location>
</feature>
<feature type="domain" description="Protein kinase" evidence="11">
    <location>
        <begin position="102"/>
        <end position="520"/>
    </location>
</feature>
<dbReference type="SUPFAM" id="SSF56112">
    <property type="entry name" value="Protein kinase-like (PK-like)"/>
    <property type="match status" value="1"/>
</dbReference>
<evidence type="ECO:0000256" key="8">
    <source>
        <dbReference type="ARBA" id="ARBA00022840"/>
    </source>
</evidence>
<evidence type="ECO:0000313" key="13">
    <source>
        <dbReference type="EMBL" id="KAL3773869.1"/>
    </source>
</evidence>
<feature type="domain" description="EF-hand" evidence="12">
    <location>
        <begin position="622"/>
        <end position="657"/>
    </location>
</feature>
<dbReference type="Gene3D" id="1.10.238.10">
    <property type="entry name" value="EF-hand"/>
    <property type="match status" value="1"/>
</dbReference>
<evidence type="ECO:0000256" key="7">
    <source>
        <dbReference type="ARBA" id="ARBA00022777"/>
    </source>
</evidence>
<dbReference type="InterPro" id="IPR011009">
    <property type="entry name" value="Kinase-like_dom_sf"/>
</dbReference>
<sequence>MVSDISVPKASGHLVRLSSLPSIEEDDKDRLNKPYTRPSHRRAPSASSSHLLINKPRFSLKSIGSERSNDSSDSNSAISITSKDLLANMMQTHRDRDPYKYYTVLELIGQGSIGSVEKVVKKHHSLLSHTITKETPHKKKSFLLAGIFHDCCVVAYDDDDDNKHNNHNKGHRREQSGIKSLFGSFLSKLGSSVSHRNDDVFQSITSKPSATNTDSNRSIVSENSCFSAPTMDTRPRRGSDFSKFDELITSNSSHGHRGWNSIRSDNSSPHHSPQHALRRYALKSIRLDRTEQKSNGSAVSSADEAELRNEIAVLRSLDHPHIVHIIETYEYRRSIYLLIDLCEGGDLYVMDPYSEGEARGIMKQLCQAVSYMHRRGVVHRDLKYENVMFVDCTDRSRMSIKLIDFGLSMKYGAGGLKKNMTDFVGTIYTMAPEVIRGNYTYKCDIWSLGVMAYMLLSSQIPFVGRDMSEIAKEIMRGRYSFSGRKWHKISKEGKDFIDSLLVRDPSRRPNADQALKHPWLKHASSPPRKNLHRRHSSDCVGSSCGMSKMTPYLSLDYQICKSIENFSSYSWLHRLALMVIGYKYTGKETAVLREFFSSFDYKNTGTVEVDELRHAFLLYDKYSDEEIDQIFAAVDMNGAGLISWTEFLAATIEAIGTVGEEEFEECFDRLDCDNSGYISTENLKAILGDLPDDVFDRIIDESDLTRDQKIWRHEFMALLNERVVENSRDERRKPLHFVFKRSSSAGDLEFLAKINVNFSSSVRSNTSSEEGGHSEIFNREKAKSVRKLSKFN</sequence>
<feature type="region of interest" description="Disordered" evidence="10">
    <location>
        <begin position="762"/>
        <end position="792"/>
    </location>
</feature>
<keyword evidence="6" id="KW-0547">Nucleotide-binding</keyword>
<dbReference type="GO" id="GO:0043226">
    <property type="term" value="C:organelle"/>
    <property type="evidence" value="ECO:0007669"/>
    <property type="project" value="UniProtKB-ARBA"/>
</dbReference>
<evidence type="ECO:0000256" key="4">
    <source>
        <dbReference type="ARBA" id="ARBA00022679"/>
    </source>
</evidence>
<comment type="similarity">
    <text evidence="2">Belongs to the centrin family.</text>
</comment>
<evidence type="ECO:0000259" key="12">
    <source>
        <dbReference type="PROSITE" id="PS50222"/>
    </source>
</evidence>
<dbReference type="GO" id="GO:0004674">
    <property type="term" value="F:protein serine/threonine kinase activity"/>
    <property type="evidence" value="ECO:0007669"/>
    <property type="project" value="UniProtKB-KW"/>
</dbReference>
<evidence type="ECO:0000259" key="11">
    <source>
        <dbReference type="PROSITE" id="PS50011"/>
    </source>
</evidence>
<dbReference type="CDD" id="cd00051">
    <property type="entry name" value="EFh"/>
    <property type="match status" value="2"/>
</dbReference>
<keyword evidence="7" id="KW-0418">Kinase</keyword>
<organism evidence="13 14">
    <name type="scientific">Cyclotella cryptica</name>
    <dbReference type="NCBI Taxonomy" id="29204"/>
    <lineage>
        <taxon>Eukaryota</taxon>
        <taxon>Sar</taxon>
        <taxon>Stramenopiles</taxon>
        <taxon>Ochrophyta</taxon>
        <taxon>Bacillariophyta</taxon>
        <taxon>Coscinodiscophyceae</taxon>
        <taxon>Thalassiosirophycidae</taxon>
        <taxon>Stephanodiscales</taxon>
        <taxon>Stephanodiscaceae</taxon>
        <taxon>Cyclotella</taxon>
    </lineage>
</organism>
<dbReference type="EMBL" id="JABMIG020000634">
    <property type="protein sequence ID" value="KAL3773869.1"/>
    <property type="molecule type" value="Genomic_DNA"/>
</dbReference>
<dbReference type="AlphaFoldDB" id="A0ABD3NCT2"/>
<evidence type="ECO:0000256" key="5">
    <source>
        <dbReference type="ARBA" id="ARBA00022737"/>
    </source>
</evidence>
<evidence type="ECO:0000256" key="2">
    <source>
        <dbReference type="ARBA" id="ARBA00005253"/>
    </source>
</evidence>
<evidence type="ECO:0000256" key="9">
    <source>
        <dbReference type="ARBA" id="ARBA00024334"/>
    </source>
</evidence>
<feature type="compositionally biased region" description="Polar residues" evidence="10">
    <location>
        <begin position="204"/>
        <end position="227"/>
    </location>
</feature>
<feature type="compositionally biased region" description="Polar residues" evidence="10">
    <location>
        <begin position="261"/>
        <end position="271"/>
    </location>
</feature>
<feature type="compositionally biased region" description="Basic and acidic residues" evidence="10">
    <location>
        <begin position="233"/>
        <end position="246"/>
    </location>
</feature>
<dbReference type="InterPro" id="IPR000719">
    <property type="entry name" value="Prot_kinase_dom"/>
</dbReference>
<comment type="caution">
    <text evidence="13">The sequence shown here is derived from an EMBL/GenBank/DDBJ whole genome shotgun (WGS) entry which is preliminary data.</text>
</comment>
<dbReference type="Gene3D" id="1.10.510.10">
    <property type="entry name" value="Transferase(Phosphotransferase) domain 1"/>
    <property type="match status" value="1"/>
</dbReference>
<dbReference type="FunFam" id="3.30.200.20:FF:001224">
    <property type="entry name" value="Predicted protein"/>
    <property type="match status" value="1"/>
</dbReference>
<evidence type="ECO:0000256" key="10">
    <source>
        <dbReference type="SAM" id="MobiDB-lite"/>
    </source>
</evidence>
<evidence type="ECO:0000256" key="6">
    <source>
        <dbReference type="ARBA" id="ARBA00022741"/>
    </source>
</evidence>
<feature type="region of interest" description="Disordered" evidence="10">
    <location>
        <begin position="21"/>
        <end position="48"/>
    </location>
</feature>
<accession>A0ABD3NCT2</accession>
<gene>
    <name evidence="13" type="ORF">HJC23_011453</name>
</gene>
<dbReference type="InterPro" id="IPR011992">
    <property type="entry name" value="EF-hand-dom_pair"/>
</dbReference>
<protein>
    <recommendedName>
        <fullName evidence="15">Calmodulin</fullName>
    </recommendedName>
</protein>
<dbReference type="PROSITE" id="PS00108">
    <property type="entry name" value="PROTEIN_KINASE_ST"/>
    <property type="match status" value="1"/>
</dbReference>
<reference evidence="13 14" key="1">
    <citation type="journal article" date="2020" name="G3 (Bethesda)">
        <title>Improved Reference Genome for Cyclotella cryptica CCMP332, a Model for Cell Wall Morphogenesis, Salinity Adaptation, and Lipid Production in Diatoms (Bacillariophyta).</title>
        <authorList>
            <person name="Roberts W.R."/>
            <person name="Downey K.M."/>
            <person name="Ruck E.C."/>
            <person name="Traller J.C."/>
            <person name="Alverson A.J."/>
        </authorList>
    </citation>
    <scope>NUCLEOTIDE SEQUENCE [LARGE SCALE GENOMIC DNA]</scope>
    <source>
        <strain evidence="13 14">CCMP332</strain>
    </source>
</reference>
<dbReference type="GO" id="GO:0005524">
    <property type="term" value="F:ATP binding"/>
    <property type="evidence" value="ECO:0007669"/>
    <property type="project" value="UniProtKB-KW"/>
</dbReference>
<dbReference type="SUPFAM" id="SSF47473">
    <property type="entry name" value="EF-hand"/>
    <property type="match status" value="1"/>
</dbReference>
<evidence type="ECO:0000256" key="1">
    <source>
        <dbReference type="ARBA" id="ARBA00001946"/>
    </source>
</evidence>
<dbReference type="SMART" id="SM00054">
    <property type="entry name" value="EFh"/>
    <property type="match status" value="4"/>
</dbReference>
<dbReference type="FunFam" id="1.10.510.10:FF:001864">
    <property type="entry name" value="Calcium-dependent protein kinase SK5"/>
    <property type="match status" value="1"/>
</dbReference>
<comment type="similarity">
    <text evidence="9">Belongs to the protein kinase superfamily. Ser/Thr protein kinase family. CDPK subfamily.</text>
</comment>
<feature type="region of interest" description="Disordered" evidence="10">
    <location>
        <begin position="204"/>
        <end position="275"/>
    </location>
</feature>
<feature type="compositionally biased region" description="Basic and acidic residues" evidence="10">
    <location>
        <begin position="770"/>
        <end position="783"/>
    </location>
</feature>
<comment type="cofactor">
    <cofactor evidence="1">
        <name>Mg(2+)</name>
        <dbReference type="ChEBI" id="CHEBI:18420"/>
    </cofactor>
</comment>
<evidence type="ECO:0008006" key="15">
    <source>
        <dbReference type="Google" id="ProtNLM"/>
    </source>
</evidence>
<dbReference type="InterPro" id="IPR002048">
    <property type="entry name" value="EF_hand_dom"/>
</dbReference>
<dbReference type="PANTHER" id="PTHR24349">
    <property type="entry name" value="SERINE/THREONINE-PROTEIN KINASE"/>
    <property type="match status" value="1"/>
</dbReference>
<dbReference type="Pfam" id="PF13499">
    <property type="entry name" value="EF-hand_7"/>
    <property type="match status" value="1"/>
</dbReference>
<keyword evidence="8" id="KW-0067">ATP-binding</keyword>
<keyword evidence="14" id="KW-1185">Reference proteome</keyword>